<evidence type="ECO:0000313" key="2">
    <source>
        <dbReference type="EMBL" id="OWP06887.1"/>
    </source>
</evidence>
<organism evidence="2 3">
    <name type="scientific">Diplocarpon coronariae</name>
    <dbReference type="NCBI Taxonomy" id="2795749"/>
    <lineage>
        <taxon>Eukaryota</taxon>
        <taxon>Fungi</taxon>
        <taxon>Dikarya</taxon>
        <taxon>Ascomycota</taxon>
        <taxon>Pezizomycotina</taxon>
        <taxon>Leotiomycetes</taxon>
        <taxon>Helotiales</taxon>
        <taxon>Drepanopezizaceae</taxon>
        <taxon>Diplocarpon</taxon>
    </lineage>
</organism>
<dbReference type="EMBL" id="MZNU01000027">
    <property type="protein sequence ID" value="OWP06887.1"/>
    <property type="molecule type" value="Genomic_DNA"/>
</dbReference>
<accession>A0A218ZFV8</accession>
<proteinExistence type="predicted"/>
<dbReference type="AlphaFoldDB" id="A0A218ZFV8"/>
<keyword evidence="1" id="KW-0732">Signal</keyword>
<keyword evidence="3" id="KW-1185">Reference proteome</keyword>
<feature type="chain" id="PRO_5012939751" evidence="1">
    <location>
        <begin position="25"/>
        <end position="236"/>
    </location>
</feature>
<dbReference type="Proteomes" id="UP000242519">
    <property type="component" value="Unassembled WGS sequence"/>
</dbReference>
<sequence>MLLSDMFSPFYLFGLLTLAKLSNGQAGVCSQTALNTCTAGTGTNCYRLLAGVGIGALPAVEVIPFCNIYTQAAYVGAAALPAAVLAVCGTTTTRISSICSCLVSNQGTVPCPAGTSAASATVTSTTTRATSPITTSTRPSIPISTSIAVDSVMQNLAYSYHRFYQSSIHPYVFMCSADNFDPRRLSHVLYTKFCSVKFSEAKFILETFAPHVQRPTVDKLTDSRIVVKSQDKYSGR</sequence>
<protein>
    <submittedName>
        <fullName evidence="2">Uncharacterized protein</fullName>
    </submittedName>
</protein>
<name>A0A218ZFV8_9HELO</name>
<reference evidence="2 3" key="1">
    <citation type="submission" date="2017-04" db="EMBL/GenBank/DDBJ databases">
        <title>Draft genome sequence of Marssonina coronaria NL1: causal agent of apple blotch.</title>
        <authorList>
            <person name="Cheng Q."/>
        </authorList>
    </citation>
    <scope>NUCLEOTIDE SEQUENCE [LARGE SCALE GENOMIC DNA]</scope>
    <source>
        <strain evidence="2 3">NL1</strain>
    </source>
</reference>
<evidence type="ECO:0000256" key="1">
    <source>
        <dbReference type="SAM" id="SignalP"/>
    </source>
</evidence>
<dbReference type="InParanoid" id="A0A218ZFV8"/>
<feature type="signal peptide" evidence="1">
    <location>
        <begin position="1"/>
        <end position="24"/>
    </location>
</feature>
<evidence type="ECO:0000313" key="3">
    <source>
        <dbReference type="Proteomes" id="UP000242519"/>
    </source>
</evidence>
<gene>
    <name evidence="2" type="ORF">B2J93_9600</name>
</gene>
<comment type="caution">
    <text evidence="2">The sequence shown here is derived from an EMBL/GenBank/DDBJ whole genome shotgun (WGS) entry which is preliminary data.</text>
</comment>